<sequence length="158" mass="16586">MMMLSLTNIPGPNGIVSSTQINNLCPSPAGFTSVGGVMLGPNGDPVLQSSPTRALWVGSIPSQTTTNLLMDIFSPYGAIESVRVLSHKNCGFINFEHLDDAVRARKALSGRGILGTPGTFSPSGQLDGLSQDQQLAQQQLAYETLARIKGASAVSLDQ</sequence>
<gene>
    <name evidence="3" type="ORF">PTTG_06964</name>
</gene>
<feature type="non-terminal residue" evidence="3">
    <location>
        <position position="158"/>
    </location>
</feature>
<dbReference type="Proteomes" id="UP000005240">
    <property type="component" value="Unassembled WGS sequence"/>
</dbReference>
<dbReference type="SMART" id="SM00360">
    <property type="entry name" value="RRM"/>
    <property type="match status" value="1"/>
</dbReference>
<dbReference type="InterPro" id="IPR052645">
    <property type="entry name" value="Pumilio_domain_protein"/>
</dbReference>
<evidence type="ECO:0000256" key="1">
    <source>
        <dbReference type="PROSITE-ProRule" id="PRU00176"/>
    </source>
</evidence>
<dbReference type="OrthoDB" id="2017782at2759"/>
<dbReference type="GO" id="GO:0000288">
    <property type="term" value="P:nuclear-transcribed mRNA catabolic process, deadenylation-dependent decay"/>
    <property type="evidence" value="ECO:0007669"/>
    <property type="project" value="TreeGrafter"/>
</dbReference>
<dbReference type="Pfam" id="PF00076">
    <property type="entry name" value="RRM_1"/>
    <property type="match status" value="1"/>
</dbReference>
<evidence type="ECO:0000313" key="5">
    <source>
        <dbReference type="Proteomes" id="UP000005240"/>
    </source>
</evidence>
<proteinExistence type="predicted"/>
<keyword evidence="1" id="KW-0694">RNA-binding</keyword>
<organism evidence="3">
    <name type="scientific">Puccinia triticina (isolate 1-1 / race 1 (BBBD))</name>
    <name type="common">Brown leaf rust fungus</name>
    <dbReference type="NCBI Taxonomy" id="630390"/>
    <lineage>
        <taxon>Eukaryota</taxon>
        <taxon>Fungi</taxon>
        <taxon>Dikarya</taxon>
        <taxon>Basidiomycota</taxon>
        <taxon>Pucciniomycotina</taxon>
        <taxon>Pucciniomycetes</taxon>
        <taxon>Pucciniales</taxon>
        <taxon>Pucciniaceae</taxon>
        <taxon>Puccinia</taxon>
    </lineage>
</organism>
<dbReference type="VEuPathDB" id="FungiDB:PTTG_06964"/>
<dbReference type="PANTHER" id="PTHR47093">
    <property type="entry name" value="PROTEIN JSN1-RELATED"/>
    <property type="match status" value="1"/>
</dbReference>
<dbReference type="InterPro" id="IPR000504">
    <property type="entry name" value="RRM_dom"/>
</dbReference>
<reference evidence="3" key="1">
    <citation type="submission" date="2009-11" db="EMBL/GenBank/DDBJ databases">
        <authorList>
            <consortium name="The Broad Institute Genome Sequencing Platform"/>
            <person name="Ward D."/>
            <person name="Feldgarden M."/>
            <person name="Earl A."/>
            <person name="Young S.K."/>
            <person name="Zeng Q."/>
            <person name="Koehrsen M."/>
            <person name="Alvarado L."/>
            <person name="Berlin A."/>
            <person name="Bochicchio J."/>
            <person name="Borenstein D."/>
            <person name="Chapman S.B."/>
            <person name="Chen Z."/>
            <person name="Engels R."/>
            <person name="Freedman E."/>
            <person name="Gellesch M."/>
            <person name="Goldberg J."/>
            <person name="Griggs A."/>
            <person name="Gujja S."/>
            <person name="Heilman E."/>
            <person name="Heiman D."/>
            <person name="Hepburn T."/>
            <person name="Howarth C."/>
            <person name="Jen D."/>
            <person name="Larson L."/>
            <person name="Lewis B."/>
            <person name="Mehta T."/>
            <person name="Park D."/>
            <person name="Pearson M."/>
            <person name="Roberts A."/>
            <person name="Saif S."/>
            <person name="Shea T."/>
            <person name="Shenoy N."/>
            <person name="Sisk P."/>
            <person name="Stolte C."/>
            <person name="Sykes S."/>
            <person name="Thomson T."/>
            <person name="Walk T."/>
            <person name="White J."/>
            <person name="Yandava C."/>
            <person name="Izard J."/>
            <person name="Baranova O.V."/>
            <person name="Blanton J.M."/>
            <person name="Tanner A.C."/>
            <person name="Dewhirst F.E."/>
            <person name="Haas B."/>
            <person name="Nusbaum C."/>
            <person name="Birren B."/>
        </authorList>
    </citation>
    <scope>NUCLEOTIDE SEQUENCE [LARGE SCALE GENOMIC DNA]</scope>
    <source>
        <strain evidence="3">1-1 BBBD Race 1</strain>
    </source>
</reference>
<dbReference type="PROSITE" id="PS50102">
    <property type="entry name" value="RRM"/>
    <property type="match status" value="1"/>
</dbReference>
<evidence type="ECO:0000313" key="4">
    <source>
        <dbReference type="EnsemblFungi" id="PTTG_06964-t43_1-p1"/>
    </source>
</evidence>
<reference evidence="4 5" key="3">
    <citation type="journal article" date="2017" name="G3 (Bethesda)">
        <title>Comparative analysis highlights variable genome content of wheat rusts and divergence of the mating loci.</title>
        <authorList>
            <person name="Cuomo C.A."/>
            <person name="Bakkeren G."/>
            <person name="Khalil H.B."/>
            <person name="Panwar V."/>
            <person name="Joly D."/>
            <person name="Linning R."/>
            <person name="Sakthikumar S."/>
            <person name="Song X."/>
            <person name="Adiconis X."/>
            <person name="Fan L."/>
            <person name="Goldberg J.M."/>
            <person name="Levin J.Z."/>
            <person name="Young S."/>
            <person name="Zeng Q."/>
            <person name="Anikster Y."/>
            <person name="Bruce M."/>
            <person name="Wang M."/>
            <person name="Yin C."/>
            <person name="McCallum B."/>
            <person name="Szabo L.J."/>
            <person name="Hulbert S."/>
            <person name="Chen X."/>
            <person name="Fellers J.P."/>
        </authorList>
    </citation>
    <scope>NUCLEOTIDE SEQUENCE</scope>
    <source>
        <strain evidence="4">isolate 1-1 / race 1 (BBBD)</strain>
        <strain evidence="5">Isolate 1-1 / race 1 (BBBD)</strain>
    </source>
</reference>
<dbReference type="InterPro" id="IPR035979">
    <property type="entry name" value="RBD_domain_sf"/>
</dbReference>
<reference evidence="4" key="4">
    <citation type="submission" date="2025-05" db="UniProtKB">
        <authorList>
            <consortium name="EnsemblFungi"/>
        </authorList>
    </citation>
    <scope>IDENTIFICATION</scope>
    <source>
        <strain evidence="4">isolate 1-1 / race 1 (BBBD)</strain>
    </source>
</reference>
<keyword evidence="5" id="KW-1185">Reference proteome</keyword>
<dbReference type="InterPro" id="IPR012677">
    <property type="entry name" value="Nucleotide-bd_a/b_plait_sf"/>
</dbReference>
<name>A0A180FWG9_PUCT1</name>
<dbReference type="GO" id="GO:0003723">
    <property type="term" value="F:RNA binding"/>
    <property type="evidence" value="ECO:0007669"/>
    <property type="project" value="UniProtKB-UniRule"/>
</dbReference>
<reference evidence="3" key="2">
    <citation type="submission" date="2016-05" db="EMBL/GenBank/DDBJ databases">
        <title>Comparative analysis highlights variable genome content of wheat rusts and divergence of the mating loci.</title>
        <authorList>
            <person name="Cuomo C.A."/>
            <person name="Bakkeren G."/>
            <person name="Szabo L."/>
            <person name="Khalil H."/>
            <person name="Joly D."/>
            <person name="Goldberg J."/>
            <person name="Young S."/>
            <person name="Zeng Q."/>
            <person name="Fellers J."/>
        </authorList>
    </citation>
    <scope>NUCLEOTIDE SEQUENCE [LARGE SCALE GENOMIC DNA]</scope>
    <source>
        <strain evidence="3">1-1 BBBD Race 1</strain>
    </source>
</reference>
<dbReference type="CDD" id="cd00590">
    <property type="entry name" value="RRM_SF"/>
    <property type="match status" value="1"/>
</dbReference>
<dbReference type="SUPFAM" id="SSF54928">
    <property type="entry name" value="RNA-binding domain, RBD"/>
    <property type="match status" value="1"/>
</dbReference>
<dbReference type="EMBL" id="ADAS02011095">
    <property type="protein sequence ID" value="OAV84836.1"/>
    <property type="molecule type" value="Genomic_DNA"/>
</dbReference>
<evidence type="ECO:0000313" key="3">
    <source>
        <dbReference type="EMBL" id="OAV84836.1"/>
    </source>
</evidence>
<dbReference type="EnsemblFungi" id="PTTG_06964-t43_1">
    <property type="protein sequence ID" value="PTTG_06964-t43_1-p1"/>
    <property type="gene ID" value="PTTG_06964"/>
</dbReference>
<accession>A0A180FWG9</accession>
<dbReference type="PANTHER" id="PTHR47093:SF1">
    <property type="entry name" value="PROTEIN JSN1-RELATED"/>
    <property type="match status" value="1"/>
</dbReference>
<dbReference type="Gene3D" id="3.30.70.330">
    <property type="match status" value="1"/>
</dbReference>
<feature type="domain" description="RRM" evidence="2">
    <location>
        <begin position="53"/>
        <end position="115"/>
    </location>
</feature>
<dbReference type="AlphaFoldDB" id="A0A180FWG9"/>
<dbReference type="FunFam" id="3.30.70.330:FF:000842">
    <property type="entry name" value="Pumilio domain-containing protein c"/>
    <property type="match status" value="1"/>
</dbReference>
<evidence type="ECO:0000259" key="2">
    <source>
        <dbReference type="PROSITE" id="PS50102"/>
    </source>
</evidence>
<protein>
    <submittedName>
        <fullName evidence="4">RRM domain-containing protein</fullName>
    </submittedName>
</protein>